<gene>
    <name evidence="9" type="ORF">ACFQRL_15220</name>
</gene>
<dbReference type="GO" id="GO:0016740">
    <property type="term" value="F:transferase activity"/>
    <property type="evidence" value="ECO:0007669"/>
    <property type="project" value="UniProtKB-KW"/>
</dbReference>
<comment type="caution">
    <text evidence="9">The sequence shown here is derived from an EMBL/GenBank/DDBJ whole genome shotgun (WGS) entry which is preliminary data.</text>
</comment>
<name>A0ABW2HGC6_9MICO</name>
<keyword evidence="5 7" id="KW-1133">Transmembrane helix</keyword>
<sequence length="507" mass="55746">MTTFADPGGISATVAPARLAGVPATFVTPRTAPAIERRKAWQRSYRHRLVLSDTVTVLLASASAAWLQLIGGQVVRTDAALVYGHAFVATVVIWMLMLWVFQTRDPRLHGHGAAEYRRVVHATGMAFGIAAIGFVLLQSQGLRMQLLVALPAGMGGLVFGRWLQRRWLLRQRTSGRFVSRAVVVGRRRDVEYVIRTLHENTLLGYKVVGVALDDDAHGAIPLDGELFPVLAGSDRAHLVASQLSADAVIVASTPDGDSDYLKRLAWRLEGTAAELVLSSPLADVAGPRMTLRPVEGLPLVQVEIPTFEGSSYAFKRALDLVVGLAGMAVVALVLPFVAIAVALDDRGPVFFRQRRIGRDGRAFDILKFRSMSVDAEQRLAELGDNDGAGPLFKLKQDPRVTRVGRILRRFSLDELPQFWNVLVGEMSVVGPRPPLPQEVTTYDGTLFRRLYLKPGITGAWQIGGRSDLNWEESVRLDLRYVENWSVTGDLIIMWRTAKAMVKPEGAY</sequence>
<comment type="similarity">
    <text evidence="2">Belongs to the bacterial sugar transferase family.</text>
</comment>
<dbReference type="PANTHER" id="PTHR30576">
    <property type="entry name" value="COLANIC BIOSYNTHESIS UDP-GLUCOSE LIPID CARRIER TRANSFERASE"/>
    <property type="match status" value="1"/>
</dbReference>
<dbReference type="EMBL" id="JBHTBE010000004">
    <property type="protein sequence ID" value="MFC7270314.1"/>
    <property type="molecule type" value="Genomic_DNA"/>
</dbReference>
<dbReference type="NCBIfam" id="TIGR03025">
    <property type="entry name" value="EPS_sugtrans"/>
    <property type="match status" value="1"/>
</dbReference>
<dbReference type="RefSeq" id="WP_262875243.1">
    <property type="nucleotide sequence ID" value="NZ_BAABKW010000007.1"/>
</dbReference>
<dbReference type="InterPro" id="IPR003362">
    <property type="entry name" value="Bact_transf"/>
</dbReference>
<dbReference type="Proteomes" id="UP001596507">
    <property type="component" value="Unassembled WGS sequence"/>
</dbReference>
<accession>A0ABW2HGC6</accession>
<organism evidence="9 10">
    <name type="scientific">Microbacterium fluvii</name>
    <dbReference type="NCBI Taxonomy" id="415215"/>
    <lineage>
        <taxon>Bacteria</taxon>
        <taxon>Bacillati</taxon>
        <taxon>Actinomycetota</taxon>
        <taxon>Actinomycetes</taxon>
        <taxon>Micrococcales</taxon>
        <taxon>Microbacteriaceae</taxon>
        <taxon>Microbacterium</taxon>
    </lineage>
</organism>
<keyword evidence="3 9" id="KW-0808">Transferase</keyword>
<keyword evidence="4 7" id="KW-0812">Transmembrane</keyword>
<evidence type="ECO:0000256" key="6">
    <source>
        <dbReference type="ARBA" id="ARBA00023136"/>
    </source>
</evidence>
<dbReference type="InterPro" id="IPR017475">
    <property type="entry name" value="EPS_sugar_tfrase"/>
</dbReference>
<evidence type="ECO:0000256" key="5">
    <source>
        <dbReference type="ARBA" id="ARBA00022989"/>
    </source>
</evidence>
<evidence type="ECO:0000313" key="9">
    <source>
        <dbReference type="EMBL" id="MFC7270314.1"/>
    </source>
</evidence>
<feature type="transmembrane region" description="Helical" evidence="7">
    <location>
        <begin position="119"/>
        <end position="138"/>
    </location>
</feature>
<dbReference type="Pfam" id="PF02397">
    <property type="entry name" value="Bac_transf"/>
    <property type="match status" value="1"/>
</dbReference>
<evidence type="ECO:0000256" key="3">
    <source>
        <dbReference type="ARBA" id="ARBA00022679"/>
    </source>
</evidence>
<dbReference type="EC" id="2.7.8.-" evidence="9"/>
<keyword evidence="10" id="KW-1185">Reference proteome</keyword>
<feature type="transmembrane region" description="Helical" evidence="7">
    <location>
        <begin position="144"/>
        <end position="163"/>
    </location>
</feature>
<proteinExistence type="inferred from homology"/>
<dbReference type="PANTHER" id="PTHR30576:SF10">
    <property type="entry name" value="SLL5057 PROTEIN"/>
    <property type="match status" value="1"/>
</dbReference>
<evidence type="ECO:0000256" key="4">
    <source>
        <dbReference type="ARBA" id="ARBA00022692"/>
    </source>
</evidence>
<protein>
    <submittedName>
        <fullName evidence="9">Sugar transferase</fullName>
        <ecNumber evidence="9">2.7.8.-</ecNumber>
    </submittedName>
</protein>
<reference evidence="10" key="1">
    <citation type="journal article" date="2019" name="Int. J. Syst. Evol. Microbiol.">
        <title>The Global Catalogue of Microorganisms (GCM) 10K type strain sequencing project: providing services to taxonomists for standard genome sequencing and annotation.</title>
        <authorList>
            <consortium name="The Broad Institute Genomics Platform"/>
            <consortium name="The Broad Institute Genome Sequencing Center for Infectious Disease"/>
            <person name="Wu L."/>
            <person name="Ma J."/>
        </authorList>
    </citation>
    <scope>NUCLEOTIDE SEQUENCE [LARGE SCALE GENOMIC DNA]</scope>
    <source>
        <strain evidence="10">CGMCC 1.15772</strain>
    </source>
</reference>
<feature type="transmembrane region" description="Helical" evidence="7">
    <location>
        <begin position="81"/>
        <end position="99"/>
    </location>
</feature>
<evidence type="ECO:0000256" key="1">
    <source>
        <dbReference type="ARBA" id="ARBA00004141"/>
    </source>
</evidence>
<keyword evidence="6 7" id="KW-0472">Membrane</keyword>
<evidence type="ECO:0000259" key="8">
    <source>
        <dbReference type="Pfam" id="PF02397"/>
    </source>
</evidence>
<evidence type="ECO:0000256" key="7">
    <source>
        <dbReference type="SAM" id="Phobius"/>
    </source>
</evidence>
<feature type="transmembrane region" description="Helical" evidence="7">
    <location>
        <begin position="49"/>
        <end position="69"/>
    </location>
</feature>
<evidence type="ECO:0000256" key="2">
    <source>
        <dbReference type="ARBA" id="ARBA00006464"/>
    </source>
</evidence>
<feature type="domain" description="Bacterial sugar transferase" evidence="8">
    <location>
        <begin position="315"/>
        <end position="501"/>
    </location>
</feature>
<comment type="subcellular location">
    <subcellularLocation>
        <location evidence="1">Membrane</location>
        <topology evidence="1">Multi-pass membrane protein</topology>
    </subcellularLocation>
</comment>
<evidence type="ECO:0000313" key="10">
    <source>
        <dbReference type="Proteomes" id="UP001596507"/>
    </source>
</evidence>
<feature type="transmembrane region" description="Helical" evidence="7">
    <location>
        <begin position="320"/>
        <end position="343"/>
    </location>
</feature>